<evidence type="ECO:0000313" key="3">
    <source>
        <dbReference type="EMBL" id="KAK7460937.1"/>
    </source>
</evidence>
<name>A0ABR1JGE7_9AGAR</name>
<feature type="domain" description="AAA+ ATPase" evidence="2">
    <location>
        <begin position="425"/>
        <end position="550"/>
    </location>
</feature>
<evidence type="ECO:0000259" key="2">
    <source>
        <dbReference type="SMART" id="SM00382"/>
    </source>
</evidence>
<sequence length="611" mass="69453">MSDSESHSSSKSHSSDEEVEEVDLAKTQVEHDRYLHRFRLWNRKKAEWIPWDPSSYTPPQPPKEDLNHYFYVDSQYQTKRSVPEIVMSNWSKTLLQFLRTFIGDVFFSEKPEFPVTGFYSKLDQLKTHLINAQSAVSNSSTTTFDEKVDLAKSLGNLDINKDSLEADIDQQITQAAEHLEVLWRYVEEQYRPIGERLALEISHGHISFELLEYFFKPGEVLSAHDRYGQPFAFTVKKRYYYSSFGGRMLAIEGVGLYWNGKSFAELDRELNIRGYSGTNDISELSLQHLTPEMRETLVARGKKYVSLAGVHYKFYRGDRIMVDRTAYDEEGGYNQELDADAKIPEVDNKKLHLLPGEVYGLNLATKKWTFFLVDTIEPVVFDEGAWDHLVLDDDVKTLIKGLVDVTRNENTSTKVINDVISGKGGGLIAVLHGPPGTGKTLTAEAVAETLRRPLYMVGFTELSTDPSDLEENLRSILKLASAWDAVLLIDEADVFLEQRSLHEIERNALVSVALRALEYHRGVLFLTSNRIKTFDEAFLSRFSVAISYPELDQAGRLAVWSKFFGLAGCRITDSEIESGQENTLSKSEVLKLAMKPFNGAFFTLTSCDRLY</sequence>
<evidence type="ECO:0000313" key="4">
    <source>
        <dbReference type="Proteomes" id="UP001498398"/>
    </source>
</evidence>
<feature type="region of interest" description="Disordered" evidence="1">
    <location>
        <begin position="1"/>
        <end position="23"/>
    </location>
</feature>
<feature type="compositionally biased region" description="Basic and acidic residues" evidence="1">
    <location>
        <begin position="1"/>
        <end position="16"/>
    </location>
</feature>
<gene>
    <name evidence="3" type="ORF">VKT23_008865</name>
</gene>
<dbReference type="Gene3D" id="3.40.50.300">
    <property type="entry name" value="P-loop containing nucleotide triphosphate hydrolases"/>
    <property type="match status" value="1"/>
</dbReference>
<organism evidence="3 4">
    <name type="scientific">Marasmiellus scandens</name>
    <dbReference type="NCBI Taxonomy" id="2682957"/>
    <lineage>
        <taxon>Eukaryota</taxon>
        <taxon>Fungi</taxon>
        <taxon>Dikarya</taxon>
        <taxon>Basidiomycota</taxon>
        <taxon>Agaricomycotina</taxon>
        <taxon>Agaricomycetes</taxon>
        <taxon>Agaricomycetidae</taxon>
        <taxon>Agaricales</taxon>
        <taxon>Marasmiineae</taxon>
        <taxon>Omphalotaceae</taxon>
        <taxon>Marasmiellus</taxon>
    </lineage>
</organism>
<dbReference type="Proteomes" id="UP001498398">
    <property type="component" value="Unassembled WGS sequence"/>
</dbReference>
<proteinExistence type="predicted"/>
<dbReference type="SUPFAM" id="SSF52540">
    <property type="entry name" value="P-loop containing nucleoside triphosphate hydrolases"/>
    <property type="match status" value="1"/>
</dbReference>
<comment type="caution">
    <text evidence="3">The sequence shown here is derived from an EMBL/GenBank/DDBJ whole genome shotgun (WGS) entry which is preliminary data.</text>
</comment>
<dbReference type="Pfam" id="PF22942">
    <property type="entry name" value="DUF7025"/>
    <property type="match status" value="1"/>
</dbReference>
<dbReference type="SMART" id="SM00382">
    <property type="entry name" value="AAA"/>
    <property type="match status" value="1"/>
</dbReference>
<dbReference type="PANTHER" id="PTHR46411:SF3">
    <property type="entry name" value="AAA+ ATPASE DOMAIN-CONTAINING PROTEIN"/>
    <property type="match status" value="1"/>
</dbReference>
<keyword evidence="4" id="KW-1185">Reference proteome</keyword>
<dbReference type="EMBL" id="JBANRG010000014">
    <property type="protein sequence ID" value="KAK7460937.1"/>
    <property type="molecule type" value="Genomic_DNA"/>
</dbReference>
<dbReference type="InterPro" id="IPR027417">
    <property type="entry name" value="P-loop_NTPase"/>
</dbReference>
<protein>
    <recommendedName>
        <fullName evidence="2">AAA+ ATPase domain-containing protein</fullName>
    </recommendedName>
</protein>
<dbReference type="Pfam" id="PF00004">
    <property type="entry name" value="AAA"/>
    <property type="match status" value="1"/>
</dbReference>
<dbReference type="CDD" id="cd19481">
    <property type="entry name" value="RecA-like_protease"/>
    <property type="match status" value="1"/>
</dbReference>
<accession>A0ABR1JGE7</accession>
<dbReference type="InterPro" id="IPR003593">
    <property type="entry name" value="AAA+_ATPase"/>
</dbReference>
<dbReference type="InterPro" id="IPR003959">
    <property type="entry name" value="ATPase_AAA_core"/>
</dbReference>
<dbReference type="InterPro" id="IPR054289">
    <property type="entry name" value="DUF7025"/>
</dbReference>
<dbReference type="PANTHER" id="PTHR46411">
    <property type="entry name" value="FAMILY ATPASE, PUTATIVE-RELATED"/>
    <property type="match status" value="1"/>
</dbReference>
<evidence type="ECO:0000256" key="1">
    <source>
        <dbReference type="SAM" id="MobiDB-lite"/>
    </source>
</evidence>
<reference evidence="3 4" key="1">
    <citation type="submission" date="2024-01" db="EMBL/GenBank/DDBJ databases">
        <title>A draft genome for the cacao thread blight pathogen Marasmiellus scandens.</title>
        <authorList>
            <person name="Baruah I.K."/>
            <person name="Leung J."/>
            <person name="Bukari Y."/>
            <person name="Amoako-Attah I."/>
            <person name="Meinhardt L.W."/>
            <person name="Bailey B.A."/>
            <person name="Cohen S.P."/>
        </authorList>
    </citation>
    <scope>NUCLEOTIDE SEQUENCE [LARGE SCALE GENOMIC DNA]</scope>
    <source>
        <strain evidence="3 4">GH-19</strain>
    </source>
</reference>